<feature type="region of interest" description="Disordered" evidence="1">
    <location>
        <begin position="1"/>
        <end position="44"/>
    </location>
</feature>
<proteinExistence type="predicted"/>
<dbReference type="KEGG" id="dha:DEHA2G06094g"/>
<accession>Q6BJ09</accession>
<dbReference type="Proteomes" id="UP000000599">
    <property type="component" value="Chromosome G"/>
</dbReference>
<dbReference type="EMBL" id="CR382139">
    <property type="protein sequence ID" value="CAG90273.1"/>
    <property type="molecule type" value="Genomic_DNA"/>
</dbReference>
<name>Q6BJ09_DEBHA</name>
<dbReference type="GeneID" id="2904691"/>
<keyword evidence="3" id="KW-1185">Reference proteome</keyword>
<reference evidence="2 3" key="1">
    <citation type="journal article" date="2004" name="Nature">
        <title>Genome evolution in yeasts.</title>
        <authorList>
            <consortium name="Genolevures"/>
            <person name="Dujon B."/>
            <person name="Sherman D."/>
            <person name="Fischer G."/>
            <person name="Durrens P."/>
            <person name="Casaregola S."/>
            <person name="Lafontaine I."/>
            <person name="de Montigny J."/>
            <person name="Marck C."/>
            <person name="Neuveglise C."/>
            <person name="Talla E."/>
            <person name="Goffard N."/>
            <person name="Frangeul L."/>
            <person name="Aigle M."/>
            <person name="Anthouard V."/>
            <person name="Babour A."/>
            <person name="Barbe V."/>
            <person name="Barnay S."/>
            <person name="Blanchin S."/>
            <person name="Beckerich J.M."/>
            <person name="Beyne E."/>
            <person name="Bleykasten C."/>
            <person name="Boisrame A."/>
            <person name="Boyer J."/>
            <person name="Cattolico L."/>
            <person name="Confanioleri F."/>
            <person name="de Daruvar A."/>
            <person name="Despons L."/>
            <person name="Fabre E."/>
            <person name="Fairhead C."/>
            <person name="Ferry-Dumazet H."/>
            <person name="Groppi A."/>
            <person name="Hantraye F."/>
            <person name="Hennequin C."/>
            <person name="Jauniaux N."/>
            <person name="Joyet P."/>
            <person name="Kachouri R."/>
            <person name="Kerrest A."/>
            <person name="Koszul R."/>
            <person name="Lemaire M."/>
            <person name="Lesur I."/>
            <person name="Ma L."/>
            <person name="Muller H."/>
            <person name="Nicaud J.M."/>
            <person name="Nikolski M."/>
            <person name="Oztas S."/>
            <person name="Ozier-Kalogeropoulos O."/>
            <person name="Pellenz S."/>
            <person name="Potier S."/>
            <person name="Richard G.F."/>
            <person name="Straub M.L."/>
            <person name="Suleau A."/>
            <person name="Swennene D."/>
            <person name="Tekaia F."/>
            <person name="Wesolowski-Louvel M."/>
            <person name="Westhof E."/>
            <person name="Wirth B."/>
            <person name="Zeniou-Meyer M."/>
            <person name="Zivanovic I."/>
            <person name="Bolotin-Fukuhara M."/>
            <person name="Thierry A."/>
            <person name="Bouchier C."/>
            <person name="Caudron B."/>
            <person name="Scarpelli C."/>
            <person name="Gaillardin C."/>
            <person name="Weissenbach J."/>
            <person name="Wincker P."/>
            <person name="Souciet J.L."/>
        </authorList>
    </citation>
    <scope>NUCLEOTIDE SEQUENCE [LARGE SCALE GENOMIC DNA]</scope>
    <source>
        <strain evidence="3">ATCC 36239 / CBS 767 / BCRC 21394 / JCM 1990 / NBRC 0083 / IGC 2968</strain>
    </source>
</reference>
<dbReference type="OrthoDB" id="4094942at2759"/>
<dbReference type="AlphaFoldDB" id="Q6BJ09"/>
<protein>
    <submittedName>
        <fullName evidence="2">DEHA2G06094p</fullName>
    </submittedName>
</protein>
<evidence type="ECO:0000313" key="3">
    <source>
        <dbReference type="Proteomes" id="UP000000599"/>
    </source>
</evidence>
<dbReference type="eggNOG" id="ENOG502RQD0">
    <property type="taxonomic scope" value="Eukaryota"/>
</dbReference>
<dbReference type="InParanoid" id="Q6BJ09"/>
<evidence type="ECO:0000256" key="1">
    <source>
        <dbReference type="SAM" id="MobiDB-lite"/>
    </source>
</evidence>
<organism evidence="2 3">
    <name type="scientific">Debaryomyces hansenii (strain ATCC 36239 / CBS 767 / BCRC 21394 / JCM 1990 / NBRC 0083 / IGC 2968)</name>
    <name type="common">Yeast</name>
    <name type="synonym">Torulaspora hansenii</name>
    <dbReference type="NCBI Taxonomy" id="284592"/>
    <lineage>
        <taxon>Eukaryota</taxon>
        <taxon>Fungi</taxon>
        <taxon>Dikarya</taxon>
        <taxon>Ascomycota</taxon>
        <taxon>Saccharomycotina</taxon>
        <taxon>Pichiomycetes</taxon>
        <taxon>Debaryomycetaceae</taxon>
        <taxon>Debaryomyces</taxon>
    </lineage>
</organism>
<gene>
    <name evidence="2" type="ordered locus">DEHA2G06094g</name>
</gene>
<sequence length="116" mass="12638">MNHISIPSNNSTTSLESGSIPGLSTPQVNNDEFNNATSQDAQKPVTTVIHKDELEDPDVSINNGNVVSVFDVALDLEEKLNEILQQIDKADTEINDRMDKVASRLTALEMKVSQAS</sequence>
<dbReference type="RefSeq" id="XP_461812.1">
    <property type="nucleotide sequence ID" value="XM_461812.1"/>
</dbReference>
<evidence type="ECO:0000313" key="2">
    <source>
        <dbReference type="EMBL" id="CAG90273.1"/>
    </source>
</evidence>
<dbReference type="HOGENOM" id="CLU_2096805_0_0_1"/>